<evidence type="ECO:0000256" key="9">
    <source>
        <dbReference type="ARBA" id="ARBA00023292"/>
    </source>
</evidence>
<feature type="domain" description="Laminin EGF-like" evidence="11">
    <location>
        <begin position="799"/>
        <end position="845"/>
    </location>
</feature>
<feature type="disulfide bond" evidence="10">
    <location>
        <begin position="164"/>
        <end position="173"/>
    </location>
</feature>
<protein>
    <recommendedName>
        <fullName evidence="15">Laminin EGF-like domain-containing protein</fullName>
    </recommendedName>
</protein>
<keyword evidence="14" id="KW-1185">Reference proteome</keyword>
<feature type="disulfide bond" evidence="10">
    <location>
        <begin position="895"/>
        <end position="912"/>
    </location>
</feature>
<dbReference type="FunFam" id="2.10.25.10:FF:000407">
    <property type="entry name" value="Laminin subunit alpha-3"/>
    <property type="match status" value="1"/>
</dbReference>
<dbReference type="EMBL" id="UYYB01000125">
    <property type="protein sequence ID" value="VDM65097.1"/>
    <property type="molecule type" value="Genomic_DNA"/>
</dbReference>
<evidence type="ECO:0000256" key="5">
    <source>
        <dbReference type="ARBA" id="ARBA00022737"/>
    </source>
</evidence>
<dbReference type="PROSITE" id="PS50027">
    <property type="entry name" value="EGF_LAM_2"/>
    <property type="match status" value="9"/>
</dbReference>
<feature type="disulfide bond" evidence="10">
    <location>
        <begin position="223"/>
        <end position="232"/>
    </location>
</feature>
<evidence type="ECO:0008006" key="15">
    <source>
        <dbReference type="Google" id="ProtNLM"/>
    </source>
</evidence>
<comment type="subcellular location">
    <subcellularLocation>
        <location evidence="1">Secreted</location>
        <location evidence="1">Extracellular space</location>
        <location evidence="1">Extracellular matrix</location>
        <location evidence="1">Basement membrane</location>
    </subcellularLocation>
</comment>
<evidence type="ECO:0000313" key="14">
    <source>
        <dbReference type="Proteomes" id="UP000270094"/>
    </source>
</evidence>
<evidence type="ECO:0000256" key="3">
    <source>
        <dbReference type="ARBA" id="ARBA00022530"/>
    </source>
</evidence>
<dbReference type="FunFam" id="2.10.25.10:FF:000083">
    <property type="entry name" value="Laminin subunit alpha"/>
    <property type="match status" value="1"/>
</dbReference>
<dbReference type="SUPFAM" id="SSF57196">
    <property type="entry name" value="EGF/Laminin"/>
    <property type="match status" value="10"/>
</dbReference>
<dbReference type="PROSITE" id="PS01248">
    <property type="entry name" value="EGF_LAM_1"/>
    <property type="match status" value="3"/>
</dbReference>
<proteinExistence type="predicted"/>
<dbReference type="SMART" id="SM00281">
    <property type="entry name" value="LamB"/>
    <property type="match status" value="1"/>
</dbReference>
<accession>A0A3P7IKP4</accession>
<dbReference type="FunFam" id="2.10.25.10:FF:000189">
    <property type="entry name" value="Laminin subunit alpha 2"/>
    <property type="match status" value="1"/>
</dbReference>
<feature type="domain" description="Laminin EGF-like" evidence="11">
    <location>
        <begin position="206"/>
        <end position="250"/>
    </location>
</feature>
<dbReference type="GO" id="GO:0009888">
    <property type="term" value="P:tissue development"/>
    <property type="evidence" value="ECO:0007669"/>
    <property type="project" value="TreeGrafter"/>
</dbReference>
<feature type="domain" description="Laminin EGF-like" evidence="11">
    <location>
        <begin position="143"/>
        <end position="188"/>
    </location>
</feature>
<feature type="disulfide bond" evidence="10">
    <location>
        <begin position="782"/>
        <end position="796"/>
    </location>
</feature>
<dbReference type="InterPro" id="IPR056863">
    <property type="entry name" value="LMN_ATRN_NET-like_EGF"/>
</dbReference>
<keyword evidence="6" id="KW-0084">Basement membrane</keyword>
<dbReference type="PROSITE" id="PS51115">
    <property type="entry name" value="LAMININ_IVA"/>
    <property type="match status" value="1"/>
</dbReference>
<dbReference type="FunFam" id="2.10.25.10:FF:000561">
    <property type="entry name" value="Wing blister, isoform B"/>
    <property type="match status" value="1"/>
</dbReference>
<dbReference type="GO" id="GO:0005604">
    <property type="term" value="C:basement membrane"/>
    <property type="evidence" value="ECO:0007669"/>
    <property type="project" value="UniProtKB-SubCell"/>
</dbReference>
<feature type="disulfide bond" evidence="10">
    <location>
        <begin position="143"/>
        <end position="155"/>
    </location>
</feature>
<evidence type="ECO:0000256" key="8">
    <source>
        <dbReference type="ARBA" id="ARBA00023180"/>
    </source>
</evidence>
<dbReference type="InterPro" id="IPR000742">
    <property type="entry name" value="EGF"/>
</dbReference>
<keyword evidence="5" id="KW-0677">Repeat</keyword>
<dbReference type="CDD" id="cd00055">
    <property type="entry name" value="EGF_Lam"/>
    <property type="match status" value="10"/>
</dbReference>
<feature type="domain" description="Laminin IV type A" evidence="12">
    <location>
        <begin position="361"/>
        <end position="605"/>
    </location>
</feature>
<organism evidence="13 14">
    <name type="scientific">Strongylus vulgaris</name>
    <name type="common">Blood worm</name>
    <dbReference type="NCBI Taxonomy" id="40348"/>
    <lineage>
        <taxon>Eukaryota</taxon>
        <taxon>Metazoa</taxon>
        <taxon>Ecdysozoa</taxon>
        <taxon>Nematoda</taxon>
        <taxon>Chromadorea</taxon>
        <taxon>Rhabditida</taxon>
        <taxon>Rhabditina</taxon>
        <taxon>Rhabditomorpha</taxon>
        <taxon>Strongyloidea</taxon>
        <taxon>Strongylidae</taxon>
        <taxon>Strongylus</taxon>
    </lineage>
</organism>
<evidence type="ECO:0000256" key="4">
    <source>
        <dbReference type="ARBA" id="ARBA00022729"/>
    </source>
</evidence>
<dbReference type="GO" id="GO:0009887">
    <property type="term" value="P:animal organ morphogenesis"/>
    <property type="evidence" value="ECO:0007669"/>
    <property type="project" value="TreeGrafter"/>
</dbReference>
<feature type="disulfide bond" evidence="10">
    <location>
        <begin position="145"/>
        <end position="162"/>
    </location>
</feature>
<dbReference type="PANTHER" id="PTHR10574">
    <property type="entry name" value="NETRIN/LAMININ-RELATED"/>
    <property type="match status" value="1"/>
</dbReference>
<reference evidence="13 14" key="1">
    <citation type="submission" date="2018-11" db="EMBL/GenBank/DDBJ databases">
        <authorList>
            <consortium name="Pathogen Informatics"/>
        </authorList>
    </citation>
    <scope>NUCLEOTIDE SEQUENCE [LARGE SCALE GENOMIC DNA]</scope>
</reference>
<feature type="disulfide bond" evidence="10">
    <location>
        <begin position="299"/>
        <end position="311"/>
    </location>
</feature>
<gene>
    <name evidence="13" type="ORF">SVUK_LOCUS95</name>
</gene>
<dbReference type="InterPro" id="IPR050440">
    <property type="entry name" value="Laminin/Netrin_ECM"/>
</dbReference>
<feature type="disulfide bond" evidence="10">
    <location>
        <begin position="301"/>
        <end position="318"/>
    </location>
</feature>
<dbReference type="AlphaFoldDB" id="A0A3P7IKP4"/>
<feature type="domain" description="Laminin EGF-like" evidence="11">
    <location>
        <begin position="251"/>
        <end position="298"/>
    </location>
</feature>
<evidence type="ECO:0000256" key="2">
    <source>
        <dbReference type="ARBA" id="ARBA00022525"/>
    </source>
</evidence>
<keyword evidence="4" id="KW-0732">Signal</keyword>
<evidence type="ECO:0000256" key="1">
    <source>
        <dbReference type="ARBA" id="ARBA00004302"/>
    </source>
</evidence>
<feature type="domain" description="Laminin EGF-like" evidence="11">
    <location>
        <begin position="639"/>
        <end position="745"/>
    </location>
</feature>
<name>A0A3P7IKP4_STRVU</name>
<feature type="domain" description="Laminin EGF-like" evidence="11">
    <location>
        <begin position="846"/>
        <end position="892"/>
    </location>
</feature>
<dbReference type="Gene3D" id="2.10.25.10">
    <property type="entry name" value="Laminin"/>
    <property type="match status" value="11"/>
</dbReference>
<evidence type="ECO:0000259" key="11">
    <source>
        <dbReference type="PROSITE" id="PS50027"/>
    </source>
</evidence>
<feature type="disulfide bond" evidence="10">
    <location>
        <begin position="893"/>
        <end position="905"/>
    </location>
</feature>
<dbReference type="Pfam" id="PF00053">
    <property type="entry name" value="EGF_laminin"/>
    <property type="match status" value="10"/>
</dbReference>
<dbReference type="GO" id="GO:0040017">
    <property type="term" value="P:positive regulation of locomotion"/>
    <property type="evidence" value="ECO:0007669"/>
    <property type="project" value="UniProtKB-ARBA"/>
</dbReference>
<feature type="disulfide bond" evidence="10">
    <location>
        <begin position="274"/>
        <end position="283"/>
    </location>
</feature>
<evidence type="ECO:0000256" key="6">
    <source>
        <dbReference type="ARBA" id="ARBA00022869"/>
    </source>
</evidence>
<dbReference type="Pfam" id="PF00052">
    <property type="entry name" value="Laminin_B"/>
    <property type="match status" value="2"/>
</dbReference>
<dbReference type="FunFam" id="2.10.25.10:FF:000051">
    <property type="entry name" value="Laminin subunit alpha 4"/>
    <property type="match status" value="1"/>
</dbReference>
<feature type="disulfide bond" evidence="10">
    <location>
        <begin position="320"/>
        <end position="329"/>
    </location>
</feature>
<dbReference type="FunFam" id="2.10.25.10:FF:000209">
    <property type="entry name" value="Laminin subunit alpha 5"/>
    <property type="match status" value="1"/>
</dbReference>
<feature type="disulfide bond" evidence="10">
    <location>
        <begin position="818"/>
        <end position="827"/>
    </location>
</feature>
<dbReference type="SMART" id="SM00180">
    <property type="entry name" value="EGF_Lam"/>
    <property type="match status" value="11"/>
</dbReference>
<dbReference type="FunFam" id="2.10.25.10:FF:000106">
    <property type="entry name" value="Heparan sulfate proteoglycan 2"/>
    <property type="match status" value="1"/>
</dbReference>
<dbReference type="PRINTS" id="PR00011">
    <property type="entry name" value="EGFLAMININ"/>
</dbReference>
<evidence type="ECO:0000256" key="10">
    <source>
        <dbReference type="PROSITE-ProRule" id="PRU00460"/>
    </source>
</evidence>
<feature type="domain" description="Laminin EGF-like" evidence="11">
    <location>
        <begin position="893"/>
        <end position="940"/>
    </location>
</feature>
<keyword evidence="2" id="KW-0964">Secreted</keyword>
<feature type="disulfide bond" evidence="10">
    <location>
        <begin position="866"/>
        <end position="875"/>
    </location>
</feature>
<comment type="caution">
    <text evidence="10">Lacks conserved residue(s) required for the propagation of feature annotation.</text>
</comment>
<keyword evidence="9 10" id="KW-0424">Laminin EGF-like domain</keyword>
<evidence type="ECO:0000256" key="7">
    <source>
        <dbReference type="ARBA" id="ARBA00023157"/>
    </source>
</evidence>
<keyword evidence="7 10" id="KW-1015">Disulfide bond</keyword>
<evidence type="ECO:0000259" key="12">
    <source>
        <dbReference type="PROSITE" id="PS51115"/>
    </source>
</evidence>
<dbReference type="PANTHER" id="PTHR10574:SF406">
    <property type="entry name" value="LAMININ SUBUNIT ALPHA 5"/>
    <property type="match status" value="1"/>
</dbReference>
<sequence length="1070" mass="116658">MLSPFPAVLPLAYCPSVSGCRALIRDKEKPEVIQFWMEDKYIATLYHNNTQKGPVFIVSAKWNYFNCNNRLLIGTLSQDSIIAVPFHSFNENLMTPLPVDISNEFIQQCSADFYQNDPENVTDFCRDKIFSLTTDFNGAAFSCDCIARGSESFCCDEYGGQCKCKPNIIGRRCERCAPGYYNYPECIKNATFLSATRVTAGISHECKCSVGQQCDEHTGQCFCPSHVEGTSCDKCVSYAFGYDPLIGCQKCGCHPQGSEGASLQCDPNSGQCLCRESIGGRQCDRCLPGFYGFPHCYPCRCNVAGTTEEICDPTNAQCTCKENVAGQECDTCKPGTFHLSAANPKGCVNCFCFGTTDQCGSSMFPVSITSFDMSGFTVNDPVGNVTVEDSIVKYTAGEGSPASVYFNAPITSGSDYTSSYGLTLYFQISSNPPDGPHAMSSDADVRLYGNNMTAEFWAPEQPAKPEEAFTVRVKLLPVGFTSHLFSFSPGVLQYCRFQNWGKFLSRVRLRCDLRKWRSKLYVRGHCAAIQIVSYVDEKIPENFLLSTGQPVTRADLMMILHSLQNVTIKASYYNNPKSAELVDFGLEVAGEGLPPSVMQASSVEQCACPAPYSGPSCQHCAPGYYRVQSGSYLGACVPCECNGHSGSCDPDSGVCFDCQHSTHGDHCEFCDEGHYGDATDGSPYSCMPCQCPFSPTNNFATGCQVSEYGQLLSCNCKPGYTGDRCDRCAAGFYGEPQRPGGSCQPCDCNNNNNLTDSRACHPITGDCYLCEGNTDGRRCEWCASWYHGDAISAKNCTECTCNKCGSNACDNKAGTCDCKPNVEGLNCDSCLPDYWGFSRCAGCHPCHCGIAASSTQCDGENGQCSCRPGAAGLRCEHCEHGFWNYGEYGCQKCDCEADLSMGTVCDVRTGQCHCQEGATGARCDQCIQSYLRIPTYGCRRCDECVHHLVADVDRFGLEVDNLNMTISNISSATVVGARLSRNLKNVAKFAEMAELLSGADYNNFVGDARGALSNMSLLFNSAERTFAVTGEDVERTMNLTDEANEVLQDIRRRAAVCYIGFSGIMREEVL</sequence>
<dbReference type="InterPro" id="IPR002049">
    <property type="entry name" value="LE_dom"/>
</dbReference>
<feature type="domain" description="Laminin EGF-like" evidence="11">
    <location>
        <begin position="746"/>
        <end position="798"/>
    </location>
</feature>
<feature type="disulfide bond" evidence="10">
    <location>
        <begin position="914"/>
        <end position="923"/>
    </location>
</feature>
<dbReference type="OrthoDB" id="10011303at2759"/>
<feature type="domain" description="Laminin EGF-like" evidence="11">
    <location>
        <begin position="299"/>
        <end position="349"/>
    </location>
</feature>
<keyword evidence="8" id="KW-0325">Glycoprotein</keyword>
<dbReference type="Proteomes" id="UP000270094">
    <property type="component" value="Unassembled WGS sequence"/>
</dbReference>
<keyword evidence="3" id="KW-0272">Extracellular matrix</keyword>
<dbReference type="FunFam" id="2.10.25.10:FF:000188">
    <property type="entry name" value="Laminin subunit gamma 2"/>
    <property type="match status" value="1"/>
</dbReference>
<feature type="disulfide bond" evidence="10">
    <location>
        <begin position="716"/>
        <end position="725"/>
    </location>
</feature>
<dbReference type="SMART" id="SM00181">
    <property type="entry name" value="EGF"/>
    <property type="match status" value="5"/>
</dbReference>
<feature type="disulfide bond" evidence="10">
    <location>
        <begin position="770"/>
        <end position="779"/>
    </location>
</feature>
<dbReference type="InterPro" id="IPR000034">
    <property type="entry name" value="Laminin_IV"/>
</dbReference>
<dbReference type="Pfam" id="PF24973">
    <property type="entry name" value="EGF_LMN_ATRN"/>
    <property type="match status" value="1"/>
</dbReference>
<evidence type="ECO:0000313" key="13">
    <source>
        <dbReference type="EMBL" id="VDM65097.1"/>
    </source>
</evidence>